<dbReference type="RefSeq" id="WP_213379358.1">
    <property type="nucleotide sequence ID" value="NZ_AP024563.1"/>
</dbReference>
<feature type="domain" description="Dynamin N-terminal" evidence="2">
    <location>
        <begin position="65"/>
        <end position="218"/>
    </location>
</feature>
<protein>
    <recommendedName>
        <fullName evidence="2">Dynamin N-terminal domain-containing protein</fullName>
    </recommendedName>
</protein>
<dbReference type="InterPro" id="IPR045063">
    <property type="entry name" value="Dynamin_N"/>
</dbReference>
<name>A0ABM7QQL8_9GAMM</name>
<keyword evidence="1" id="KW-0175">Coiled coil</keyword>
<dbReference type="EMBL" id="AP024563">
    <property type="protein sequence ID" value="BCU08304.1"/>
    <property type="molecule type" value="Genomic_DNA"/>
</dbReference>
<dbReference type="SUPFAM" id="SSF52540">
    <property type="entry name" value="P-loop containing nucleoside triphosphate hydrolases"/>
    <property type="match status" value="1"/>
</dbReference>
<organism evidence="3 4">
    <name type="scientific">Allochromatium tepidum</name>
    <dbReference type="NCBI Taxonomy" id="553982"/>
    <lineage>
        <taxon>Bacteria</taxon>
        <taxon>Pseudomonadati</taxon>
        <taxon>Pseudomonadota</taxon>
        <taxon>Gammaproteobacteria</taxon>
        <taxon>Chromatiales</taxon>
        <taxon>Chromatiaceae</taxon>
        <taxon>Allochromatium</taxon>
    </lineage>
</organism>
<evidence type="ECO:0000313" key="3">
    <source>
        <dbReference type="EMBL" id="BCU08304.1"/>
    </source>
</evidence>
<feature type="coiled-coil region" evidence="1">
    <location>
        <begin position="510"/>
        <end position="555"/>
    </location>
</feature>
<reference evidence="3 4" key="1">
    <citation type="submission" date="2021-04" db="EMBL/GenBank/DDBJ databases">
        <title>Complete genome sequencing of Allochromatium tepidum strain NZ.</title>
        <authorList>
            <person name="Tsukatani Y."/>
            <person name="Mori H."/>
        </authorList>
    </citation>
    <scope>NUCLEOTIDE SEQUENCE [LARGE SCALE GENOMIC DNA]</scope>
    <source>
        <strain evidence="3 4">NZ</strain>
    </source>
</reference>
<dbReference type="InterPro" id="IPR051943">
    <property type="entry name" value="TRAFAC_Dynamin-like_GTPase"/>
</dbReference>
<evidence type="ECO:0000259" key="2">
    <source>
        <dbReference type="Pfam" id="PF00350"/>
    </source>
</evidence>
<dbReference type="PANTHER" id="PTHR43681:SF1">
    <property type="entry name" value="SARCALUMENIN"/>
    <property type="match status" value="1"/>
</dbReference>
<evidence type="ECO:0000313" key="4">
    <source>
        <dbReference type="Proteomes" id="UP000680679"/>
    </source>
</evidence>
<dbReference type="Gene3D" id="3.40.50.300">
    <property type="entry name" value="P-loop containing nucleotide triphosphate hydrolases"/>
    <property type="match status" value="1"/>
</dbReference>
<sequence length="579" mass="62998">MKIRQAATPLNKPKEEIVTPVNNIQQNLSQQLPEAQALFARHSFDAAPLEALAPLIADFRLRVPLVGAFSSGKSSLINALIGTRLLATDTTPKTAVPTEIAYGTEPRLTACFADGHREPLTEEAVRDNRLPPLAPEGWIEIEWPAAALATRRRLILVDLPGWDSGIAAHEKVIDHYAPKSVAYCVAVSVDEGTLRASLRPALRELAIQDMPVVLVLTKADKKPADTVAAVASQVQEEVAELMGRPPLAVAVTSASPRASQTTELAAALDTLTGMSERIFTDRVVVPYRGALLHAAQQLEVLANQENHDAPKLQAQIDALENELKAFEARLERDTAALQEQVGPILGAIRLRVENALLSRLDSLASRAMNGDDISDDILGTARLVVADNLRQEFAPALQRYLDRLVDALPSRLDLPGLENIKLTDSDSTGEFRWKSLGATLAAVVMKIPYPLAKIVAPLLPILGHLLDSRADQERRALEAARQREAVKGQIHSALSRAVKEIEASLRPVLEEQVQRAQSEIKRQVESEQAEVRKNLETLINALQQGEAETAALRERARADLEQLQVWLGEIAQSTPGAAA</sequence>
<feature type="coiled-coil region" evidence="1">
    <location>
        <begin position="302"/>
        <end position="336"/>
    </location>
</feature>
<dbReference type="PANTHER" id="PTHR43681">
    <property type="entry name" value="TRANSMEMBRANE GTPASE FZO"/>
    <property type="match status" value="1"/>
</dbReference>
<gene>
    <name evidence="3" type="ORF">Atep_29810</name>
</gene>
<dbReference type="Pfam" id="PF00350">
    <property type="entry name" value="Dynamin_N"/>
    <property type="match status" value="1"/>
</dbReference>
<dbReference type="InterPro" id="IPR027417">
    <property type="entry name" value="P-loop_NTPase"/>
</dbReference>
<accession>A0ABM7QQL8</accession>
<dbReference type="Proteomes" id="UP000680679">
    <property type="component" value="Chromosome"/>
</dbReference>
<keyword evidence="4" id="KW-1185">Reference proteome</keyword>
<evidence type="ECO:0000256" key="1">
    <source>
        <dbReference type="SAM" id="Coils"/>
    </source>
</evidence>
<proteinExistence type="predicted"/>